<dbReference type="InterPro" id="IPR029056">
    <property type="entry name" value="Ribokinase-like"/>
</dbReference>
<comment type="caution">
    <text evidence="2">The sequence shown here is derived from an EMBL/GenBank/DDBJ whole genome shotgun (WGS) entry which is preliminary data.</text>
</comment>
<keyword evidence="3" id="KW-1185">Reference proteome</keyword>
<dbReference type="Gene3D" id="3.40.1190.20">
    <property type="match status" value="1"/>
</dbReference>
<dbReference type="InterPro" id="IPR000631">
    <property type="entry name" value="CARKD"/>
</dbReference>
<organism evidence="2 3">
    <name type="scientific">Schaalia georgiae F0490</name>
    <dbReference type="NCBI Taxonomy" id="1125717"/>
    <lineage>
        <taxon>Bacteria</taxon>
        <taxon>Bacillati</taxon>
        <taxon>Actinomycetota</taxon>
        <taxon>Actinomycetes</taxon>
        <taxon>Actinomycetales</taxon>
        <taxon>Actinomycetaceae</taxon>
        <taxon>Schaalia</taxon>
    </lineage>
</organism>
<evidence type="ECO:0000313" key="2">
    <source>
        <dbReference type="EMBL" id="EJF47337.1"/>
    </source>
</evidence>
<gene>
    <name evidence="2" type="ORF">HMPREF1317_1201</name>
</gene>
<feature type="non-terminal residue" evidence="2">
    <location>
        <position position="1"/>
    </location>
</feature>
<sequence>HDPVAEAAAAVWVHGEAARLASRARHAPGHPIQARQIADAIPPVIGGILGA</sequence>
<feature type="domain" description="YjeF C-terminal" evidence="1">
    <location>
        <begin position="1"/>
        <end position="48"/>
    </location>
</feature>
<protein>
    <recommendedName>
        <fullName evidence="1">YjeF C-terminal domain-containing protein</fullName>
    </recommendedName>
</protein>
<evidence type="ECO:0000259" key="1">
    <source>
        <dbReference type="PROSITE" id="PS51383"/>
    </source>
</evidence>
<evidence type="ECO:0000313" key="3">
    <source>
        <dbReference type="Proteomes" id="UP000004578"/>
    </source>
</evidence>
<dbReference type="Proteomes" id="UP000004578">
    <property type="component" value="Unassembled WGS sequence"/>
</dbReference>
<dbReference type="AlphaFoldDB" id="J0NR95"/>
<accession>J0NR95</accession>
<dbReference type="PATRIC" id="fig|1125717.3.peg.645"/>
<dbReference type="EMBL" id="AKFS01000088">
    <property type="protein sequence ID" value="EJF47337.1"/>
    <property type="molecule type" value="Genomic_DNA"/>
</dbReference>
<dbReference type="GO" id="GO:0016836">
    <property type="term" value="F:hydro-lyase activity"/>
    <property type="evidence" value="ECO:0007669"/>
    <property type="project" value="InterPro"/>
</dbReference>
<reference evidence="2 3" key="1">
    <citation type="submission" date="2012-05" db="EMBL/GenBank/DDBJ databases">
        <authorList>
            <person name="Harkins D.M."/>
            <person name="Madupu R."/>
            <person name="Durkin A.S."/>
            <person name="Torralba M."/>
            <person name="Methe B."/>
            <person name="Sutton G.G."/>
            <person name="Nelson K.E."/>
        </authorList>
    </citation>
    <scope>NUCLEOTIDE SEQUENCE [LARGE SCALE GENOMIC DNA]</scope>
    <source>
        <strain evidence="2 3">F0490</strain>
    </source>
</reference>
<dbReference type="PROSITE" id="PS51383">
    <property type="entry name" value="YJEF_C_3"/>
    <property type="match status" value="1"/>
</dbReference>
<proteinExistence type="predicted"/>
<name>J0NR95_9ACTO</name>